<comment type="caution">
    <text evidence="1">The sequence shown here is derived from an EMBL/GenBank/DDBJ whole genome shotgun (WGS) entry which is preliminary data.</text>
</comment>
<dbReference type="AlphaFoldDB" id="A0A1G2I3R1"/>
<sequence>METIRFFTDPNIRASVSLANKIETYLEVSDQGIISVPRGVNPTGFYLAVLLPKHGRTVVVQKNVGQEKGGYSKNALTDFPDLVDRYDLCMMHDPIQVKRAGKNVWTNWHSDNPNRLDCWHLDHDGSIRLFQVGIITHDDGKTWRLHGEYRWKGKLFQDGVRVVGRPKDHTWGSFESRKMILEVPDFQQLMQDAELQPWRRVAEELDPPLPVPDRGFAVVDWYTCFGGQTGQGIVKLHDGSSTWVHGIDVMEPPDAEGIVQLHRGDVISYFEAVSFGKKHGSPPKIVNVSKVS</sequence>
<proteinExistence type="predicted"/>
<protein>
    <submittedName>
        <fullName evidence="1">Uncharacterized protein</fullName>
    </submittedName>
</protein>
<dbReference type="EMBL" id="MHOT01000010">
    <property type="protein sequence ID" value="OGZ69464.1"/>
    <property type="molecule type" value="Genomic_DNA"/>
</dbReference>
<evidence type="ECO:0000313" key="1">
    <source>
        <dbReference type="EMBL" id="OGZ69464.1"/>
    </source>
</evidence>
<dbReference type="Proteomes" id="UP000178820">
    <property type="component" value="Unassembled WGS sequence"/>
</dbReference>
<evidence type="ECO:0000313" key="2">
    <source>
        <dbReference type="Proteomes" id="UP000178820"/>
    </source>
</evidence>
<gene>
    <name evidence="1" type="ORF">A3D44_03510</name>
</gene>
<name>A0A1G2I3R1_9BACT</name>
<organism evidence="1 2">
    <name type="scientific">Candidatus Staskawiczbacteria bacterium RIFCSPHIGHO2_02_FULL_42_22</name>
    <dbReference type="NCBI Taxonomy" id="1802207"/>
    <lineage>
        <taxon>Bacteria</taxon>
        <taxon>Candidatus Staskawicziibacteriota</taxon>
    </lineage>
</organism>
<accession>A0A1G2I3R1</accession>
<reference evidence="1 2" key="1">
    <citation type="journal article" date="2016" name="Nat. Commun.">
        <title>Thousands of microbial genomes shed light on interconnected biogeochemical processes in an aquifer system.</title>
        <authorList>
            <person name="Anantharaman K."/>
            <person name="Brown C.T."/>
            <person name="Hug L.A."/>
            <person name="Sharon I."/>
            <person name="Castelle C.J."/>
            <person name="Probst A.J."/>
            <person name="Thomas B.C."/>
            <person name="Singh A."/>
            <person name="Wilkins M.J."/>
            <person name="Karaoz U."/>
            <person name="Brodie E.L."/>
            <person name="Williams K.H."/>
            <person name="Hubbard S.S."/>
            <person name="Banfield J.F."/>
        </authorList>
    </citation>
    <scope>NUCLEOTIDE SEQUENCE [LARGE SCALE GENOMIC DNA]</scope>
</reference>